<dbReference type="InterPro" id="IPR055570">
    <property type="entry name" value="DUF7146"/>
</dbReference>
<dbReference type="RefSeq" id="WP_110779646.1">
    <property type="nucleotide sequence ID" value="NZ_QJTI01000002.1"/>
</dbReference>
<proteinExistence type="predicted"/>
<dbReference type="GO" id="GO:0003677">
    <property type="term" value="F:DNA binding"/>
    <property type="evidence" value="ECO:0007669"/>
    <property type="project" value="InterPro"/>
</dbReference>
<dbReference type="SUPFAM" id="SSF57783">
    <property type="entry name" value="Zinc beta-ribbon"/>
    <property type="match status" value="1"/>
</dbReference>
<feature type="region of interest" description="Disordered" evidence="1">
    <location>
        <begin position="110"/>
        <end position="133"/>
    </location>
</feature>
<dbReference type="EMBL" id="QJTI01000002">
    <property type="protein sequence ID" value="PYF05009.1"/>
    <property type="molecule type" value="Genomic_DNA"/>
</dbReference>
<dbReference type="Pfam" id="PF23639">
    <property type="entry name" value="DUF7146"/>
    <property type="match status" value="1"/>
</dbReference>
<accession>A0A318TZE0</accession>
<dbReference type="InterPro" id="IPR036977">
    <property type="entry name" value="DNA_primase_Znf_CHC2"/>
</dbReference>
<keyword evidence="4" id="KW-1185">Reference proteome</keyword>
<evidence type="ECO:0000313" key="4">
    <source>
        <dbReference type="Proteomes" id="UP000248148"/>
    </source>
</evidence>
<organism evidence="3 4">
    <name type="scientific">Rhodopseudomonas faecalis</name>
    <dbReference type="NCBI Taxonomy" id="99655"/>
    <lineage>
        <taxon>Bacteria</taxon>
        <taxon>Pseudomonadati</taxon>
        <taxon>Pseudomonadota</taxon>
        <taxon>Alphaproteobacteria</taxon>
        <taxon>Hyphomicrobiales</taxon>
        <taxon>Nitrobacteraceae</taxon>
        <taxon>Rhodopseudomonas</taxon>
    </lineage>
</organism>
<dbReference type="OrthoDB" id="34187at2"/>
<comment type="caution">
    <text evidence="3">The sequence shown here is derived from an EMBL/GenBank/DDBJ whole genome shotgun (WGS) entry which is preliminary data.</text>
</comment>
<feature type="domain" description="DUF7146" evidence="2">
    <location>
        <begin position="133"/>
        <end position="250"/>
    </location>
</feature>
<feature type="compositionally biased region" description="Basic and acidic residues" evidence="1">
    <location>
        <begin position="110"/>
        <end position="131"/>
    </location>
</feature>
<dbReference type="GO" id="GO:0008270">
    <property type="term" value="F:zinc ion binding"/>
    <property type="evidence" value="ECO:0007669"/>
    <property type="project" value="InterPro"/>
</dbReference>
<dbReference type="Proteomes" id="UP000248148">
    <property type="component" value="Unassembled WGS sequence"/>
</dbReference>
<evidence type="ECO:0000259" key="2">
    <source>
        <dbReference type="Pfam" id="PF23639"/>
    </source>
</evidence>
<gene>
    <name evidence="3" type="ORF">BJ122_102235</name>
</gene>
<name>A0A318TZE0_9BRAD</name>
<evidence type="ECO:0000313" key="3">
    <source>
        <dbReference type="EMBL" id="PYF05009.1"/>
    </source>
</evidence>
<dbReference type="GO" id="GO:0006260">
    <property type="term" value="P:DNA replication"/>
    <property type="evidence" value="ECO:0007669"/>
    <property type="project" value="InterPro"/>
</dbReference>
<dbReference type="Gene3D" id="3.90.580.10">
    <property type="entry name" value="Zinc finger, CHC2-type domain"/>
    <property type="match status" value="1"/>
</dbReference>
<evidence type="ECO:0000256" key="1">
    <source>
        <dbReference type="SAM" id="MobiDB-lite"/>
    </source>
</evidence>
<protein>
    <recommendedName>
        <fullName evidence="2">DUF7146 domain-containing protein</fullName>
    </recommendedName>
</protein>
<sequence>MSNDTDPAFQAWVDRAREVSLEAAAAMAGAKLKRSAHEMIGPCPKCLGTDRFSINEGKGLWNCRGAEGGNDSISLLMHAGGLPFLAACEQLTGEAPPRDGRQIDADIVRERKEERRDRKISKEQDEQRRSDWQAQAVSDLWRKALPFGGSFAEAYLARRGVTLTPDQCENLRFIPSLEYRGYADEQAQAETSLGEFPAMVAAMRDPAGGIVAVHRTYLAPDRPVKLVPPGDRNRNKAKKVFGKARGSIIWLGRPCPVVAIGEGIETAGAWYALGIGPDEVTIAAAYSLGNMSGGATDTMRHPTIKGRTIYNGIPDQDRPGIILPDWAREVILLGDGDSDGPTTVAHLLTAGRRYRAAGKAVSVHMAPEGSDWNDVLMGCMEGAA</sequence>
<dbReference type="AlphaFoldDB" id="A0A318TZE0"/>
<reference evidence="3 4" key="1">
    <citation type="submission" date="2018-06" db="EMBL/GenBank/DDBJ databases">
        <title>Genomic Encyclopedia of Archaeal and Bacterial Type Strains, Phase II (KMG-II): from individual species to whole genera.</title>
        <authorList>
            <person name="Goeker M."/>
        </authorList>
    </citation>
    <scope>NUCLEOTIDE SEQUENCE [LARGE SCALE GENOMIC DNA]</scope>
    <source>
        <strain evidence="3 4">JCM 11668</strain>
    </source>
</reference>